<evidence type="ECO:0000256" key="1">
    <source>
        <dbReference type="SAM" id="Phobius"/>
    </source>
</evidence>
<evidence type="ECO:0000313" key="3">
    <source>
        <dbReference type="Proteomes" id="UP000008694"/>
    </source>
</evidence>
<proteinExistence type="predicted"/>
<dbReference type="AlphaFoldDB" id="D7MYD1"/>
<reference evidence="3" key="1">
    <citation type="journal article" date="2011" name="Nat. Genet.">
        <title>The Arabidopsis lyrata genome sequence and the basis of rapid genome size change.</title>
        <authorList>
            <person name="Hu T.T."/>
            <person name="Pattyn P."/>
            <person name="Bakker E.G."/>
            <person name="Cao J."/>
            <person name="Cheng J.-F."/>
            <person name="Clark R.M."/>
            <person name="Fahlgren N."/>
            <person name="Fawcett J.A."/>
            <person name="Grimwood J."/>
            <person name="Gundlach H."/>
            <person name="Haberer G."/>
            <person name="Hollister J.D."/>
            <person name="Ossowski S."/>
            <person name="Ottilar R.P."/>
            <person name="Salamov A.A."/>
            <person name="Schneeberger K."/>
            <person name="Spannagl M."/>
            <person name="Wang X."/>
            <person name="Yang L."/>
            <person name="Nasrallah M.E."/>
            <person name="Bergelson J."/>
            <person name="Carrington J.C."/>
            <person name="Gaut B.S."/>
            <person name="Schmutz J."/>
            <person name="Mayer K.F.X."/>
            <person name="Van de Peer Y."/>
            <person name="Grigoriev I.V."/>
            <person name="Nordborg M."/>
            <person name="Weigel D."/>
            <person name="Guo Y.-L."/>
        </authorList>
    </citation>
    <scope>NUCLEOTIDE SEQUENCE [LARGE SCALE GENOMIC DNA]</scope>
    <source>
        <strain evidence="3">cv. MN47</strain>
    </source>
</reference>
<gene>
    <name evidence="2" type="ORF">ARALYDRAFT_921099</name>
</gene>
<dbReference type="HOGENOM" id="CLU_2761247_0_0_1"/>
<dbReference type="Gramene" id="scaffold_95400002.1">
    <property type="protein sequence ID" value="scaffold_95400002.1"/>
    <property type="gene ID" value="scaffold_95400002.1"/>
</dbReference>
<keyword evidence="1" id="KW-1133">Transmembrane helix</keyword>
<keyword evidence="3" id="KW-1185">Reference proteome</keyword>
<protein>
    <submittedName>
        <fullName evidence="2">Expressed protein</fullName>
    </submittedName>
</protein>
<keyword evidence="1" id="KW-0812">Transmembrane</keyword>
<dbReference type="EMBL" id="GL349310">
    <property type="protein sequence ID" value="EFH38451.1"/>
    <property type="molecule type" value="Genomic_DNA"/>
</dbReference>
<keyword evidence="1" id="KW-0472">Membrane</keyword>
<name>D7MYD1_ARALL</name>
<sequence length="70" mass="7698">MSGTARSIPVRKSHTSTVVRRYAYLVGGSIAGFSLIRFSLRRSFPPGSVSRLQCGAGASVHYRRRNGTLW</sequence>
<evidence type="ECO:0000313" key="2">
    <source>
        <dbReference type="EMBL" id="EFH38451.1"/>
    </source>
</evidence>
<dbReference type="Proteomes" id="UP000008694">
    <property type="component" value="Unassembled WGS sequence"/>
</dbReference>
<accession>D7MYD1</accession>
<organism evidence="3">
    <name type="scientific">Arabidopsis lyrata subsp. lyrata</name>
    <name type="common">Lyre-leaved rock-cress</name>
    <dbReference type="NCBI Taxonomy" id="81972"/>
    <lineage>
        <taxon>Eukaryota</taxon>
        <taxon>Viridiplantae</taxon>
        <taxon>Streptophyta</taxon>
        <taxon>Embryophyta</taxon>
        <taxon>Tracheophyta</taxon>
        <taxon>Spermatophyta</taxon>
        <taxon>Magnoliopsida</taxon>
        <taxon>eudicotyledons</taxon>
        <taxon>Gunneridae</taxon>
        <taxon>Pentapetalae</taxon>
        <taxon>rosids</taxon>
        <taxon>malvids</taxon>
        <taxon>Brassicales</taxon>
        <taxon>Brassicaceae</taxon>
        <taxon>Camelineae</taxon>
        <taxon>Arabidopsis</taxon>
    </lineage>
</organism>
<feature type="transmembrane region" description="Helical" evidence="1">
    <location>
        <begin position="21"/>
        <end position="40"/>
    </location>
</feature>